<gene>
    <name evidence="5" type="ORF">NPRO_03740</name>
</gene>
<dbReference type="InterPro" id="IPR003593">
    <property type="entry name" value="AAA+_ATPase"/>
</dbReference>
<dbReference type="PANTHER" id="PTHR42939">
    <property type="entry name" value="ABC TRANSPORTER ATP-BINDING PROTEIN ALBC-RELATED"/>
    <property type="match status" value="1"/>
</dbReference>
<dbReference type="PROSITE" id="PS50893">
    <property type="entry name" value="ABC_TRANSPORTER_2"/>
    <property type="match status" value="1"/>
</dbReference>
<keyword evidence="1" id="KW-0813">Transport</keyword>
<dbReference type="PANTHER" id="PTHR42939:SF1">
    <property type="entry name" value="ABC TRANSPORTER ATP-BINDING PROTEIN ALBC-RELATED"/>
    <property type="match status" value="1"/>
</dbReference>
<reference evidence="5" key="1">
    <citation type="journal article" name="DNA Res.">
        <title>The physiological potential of anammox bacteria as revealed by their core genome structure.</title>
        <authorList>
            <person name="Okubo T."/>
            <person name="Toyoda A."/>
            <person name="Fukuhara K."/>
            <person name="Uchiyama I."/>
            <person name="Harigaya Y."/>
            <person name="Kuroiwa M."/>
            <person name="Suzuki T."/>
            <person name="Murakami Y."/>
            <person name="Suwa Y."/>
            <person name="Takami H."/>
        </authorList>
    </citation>
    <scope>NUCLEOTIDE SEQUENCE</scope>
    <source>
        <strain evidence="5">317325-2</strain>
    </source>
</reference>
<keyword evidence="2" id="KW-0547">Nucleotide-binding</keyword>
<organism evidence="5 6">
    <name type="scientific">Candidatus Nitrosymbiomonas proteolyticus</name>
    <dbReference type="NCBI Taxonomy" id="2608984"/>
    <lineage>
        <taxon>Bacteria</taxon>
        <taxon>Bacillati</taxon>
        <taxon>Armatimonadota</taxon>
        <taxon>Armatimonadota incertae sedis</taxon>
        <taxon>Candidatus Nitrosymbiomonas</taxon>
    </lineage>
</organism>
<evidence type="ECO:0000259" key="4">
    <source>
        <dbReference type="PROSITE" id="PS50893"/>
    </source>
</evidence>
<dbReference type="GO" id="GO:0005524">
    <property type="term" value="F:ATP binding"/>
    <property type="evidence" value="ECO:0007669"/>
    <property type="project" value="UniProtKB-KW"/>
</dbReference>
<protein>
    <submittedName>
        <fullName evidence="5">ABC transporter ATP-binding protein</fullName>
    </submittedName>
</protein>
<evidence type="ECO:0000313" key="6">
    <source>
        <dbReference type="Proteomes" id="UP000662873"/>
    </source>
</evidence>
<dbReference type="GO" id="GO:0016887">
    <property type="term" value="F:ATP hydrolysis activity"/>
    <property type="evidence" value="ECO:0007669"/>
    <property type="project" value="InterPro"/>
</dbReference>
<dbReference type="EMBL" id="AP021858">
    <property type="protein sequence ID" value="BBO22779.1"/>
    <property type="molecule type" value="Genomic_DNA"/>
</dbReference>
<accession>A0A809R5J3</accession>
<name>A0A809R5J3_9BACT</name>
<evidence type="ECO:0000256" key="1">
    <source>
        <dbReference type="ARBA" id="ARBA00022448"/>
    </source>
</evidence>
<dbReference type="SUPFAM" id="SSF52540">
    <property type="entry name" value="P-loop containing nucleoside triphosphate hydrolases"/>
    <property type="match status" value="1"/>
</dbReference>
<keyword evidence="3 5" id="KW-0067">ATP-binding</keyword>
<feature type="domain" description="ABC transporter" evidence="4">
    <location>
        <begin position="2"/>
        <end position="231"/>
    </location>
</feature>
<dbReference type="KEGG" id="npy:NPRO_03740"/>
<dbReference type="InterPro" id="IPR027417">
    <property type="entry name" value="P-loop_NTPase"/>
</dbReference>
<dbReference type="Pfam" id="PF00005">
    <property type="entry name" value="ABC_tran"/>
    <property type="match status" value="1"/>
</dbReference>
<proteinExistence type="predicted"/>
<evidence type="ECO:0000313" key="5">
    <source>
        <dbReference type="EMBL" id="BBO22779.1"/>
    </source>
</evidence>
<sequence>MLEVYELTKEYKKLRAVDQLTFTIRPGEIVGLLGPNGAGKTTALRCIAGILRPTLGHVRINGYDLVSDQARAKANLAFVPELPSLYELLTVEEHIRFVAMCYGMDRSYEARANELMKRYNLEEKRRSLVATLSKGMRQKLAITCALIHNANVLLFDEPIVGIDPAGVAEFKAELARARAAGCSILVSTHLLDTAERLCDRVTILAKGRKIAEGTLEELRELSQSEGQTLEEVFLKLTAEKHEAPAVFEL</sequence>
<dbReference type="Proteomes" id="UP000662873">
    <property type="component" value="Chromosome"/>
</dbReference>
<dbReference type="InterPro" id="IPR051782">
    <property type="entry name" value="ABC_Transporter_VariousFunc"/>
</dbReference>
<dbReference type="CDD" id="cd03230">
    <property type="entry name" value="ABC_DR_subfamily_A"/>
    <property type="match status" value="1"/>
</dbReference>
<dbReference type="Gene3D" id="3.40.50.300">
    <property type="entry name" value="P-loop containing nucleotide triphosphate hydrolases"/>
    <property type="match status" value="1"/>
</dbReference>
<dbReference type="SMART" id="SM00382">
    <property type="entry name" value="AAA"/>
    <property type="match status" value="1"/>
</dbReference>
<evidence type="ECO:0000256" key="3">
    <source>
        <dbReference type="ARBA" id="ARBA00022840"/>
    </source>
</evidence>
<evidence type="ECO:0000256" key="2">
    <source>
        <dbReference type="ARBA" id="ARBA00022741"/>
    </source>
</evidence>
<dbReference type="AlphaFoldDB" id="A0A809R5J3"/>
<dbReference type="InterPro" id="IPR003439">
    <property type="entry name" value="ABC_transporter-like_ATP-bd"/>
</dbReference>